<dbReference type="Proteomes" id="UP001732720">
    <property type="component" value="Chromosome 6"/>
</dbReference>
<name>A0A8B7W8L6_CASCN</name>
<evidence type="ECO:0000313" key="2">
    <source>
        <dbReference type="Proteomes" id="UP001732720"/>
    </source>
</evidence>
<evidence type="ECO:0000256" key="1">
    <source>
        <dbReference type="ARBA" id="ARBA00022786"/>
    </source>
</evidence>
<gene>
    <name evidence="3" type="primary">Fbxo38</name>
</gene>
<dbReference type="InterPro" id="IPR001810">
    <property type="entry name" value="F-box_dom"/>
</dbReference>
<dbReference type="Gene3D" id="3.80.10.10">
    <property type="entry name" value="Ribonuclease Inhibitor"/>
    <property type="match status" value="1"/>
</dbReference>
<reference evidence="3" key="1">
    <citation type="submission" date="2025-08" db="UniProtKB">
        <authorList>
            <consortium name="RefSeq"/>
        </authorList>
    </citation>
    <scope>IDENTIFICATION</scope>
</reference>
<accession>A0A8B7W8L6</accession>
<dbReference type="PANTHER" id="PTHR14753:SF3">
    <property type="entry name" value="F-BOX ONLY PROTEIN 38"/>
    <property type="match status" value="1"/>
</dbReference>
<dbReference type="InterPro" id="IPR036047">
    <property type="entry name" value="F-box-like_dom_sf"/>
</dbReference>
<protein>
    <submittedName>
        <fullName evidence="3">F-box only protein 38 isoform X3</fullName>
    </submittedName>
</protein>
<dbReference type="CTD" id="81545"/>
<dbReference type="GO" id="GO:0005634">
    <property type="term" value="C:nucleus"/>
    <property type="evidence" value="ECO:0007669"/>
    <property type="project" value="TreeGrafter"/>
</dbReference>
<dbReference type="SUPFAM" id="SSF52047">
    <property type="entry name" value="RNI-like"/>
    <property type="match status" value="1"/>
</dbReference>
<dbReference type="PANTHER" id="PTHR14753">
    <property type="entry name" value="F-BOX ONLY PROTEIN 38"/>
    <property type="match status" value="1"/>
</dbReference>
<evidence type="ECO:0000313" key="3">
    <source>
        <dbReference type="RefSeq" id="XP_020038500.2"/>
    </source>
</evidence>
<sequence length="1171" mass="132491">MPKRRRKRKRVGGGGRGKCLWCFSLLLNYNNRRRAGIGALNSKKSGDLLFHTKNNATMGPRKKSVKTCLMSSEIPEETISDETKDYMNQLSHEVLCHIFRYLPLQDIMCMECLSRKLKEAVTLYLRVVRVVDLCAGRWWEYMPSGFTDSSFLTLLKKMPDVEQLYGLHPRYLERRRVRGHEAFSIPGVLEALQACPNLVGVETSHLELVESIWTYMPHVHILGKFRNRNGAFPIPPENKLKIPIGAKIQTLHLVGVNVPEIPCIPMLRHLYMKWVRLTKPQPFKDFLCISLRTFVMRNCAGPTNSLKYVPLVTGLASARNLEHLEMVRVPFLGGLIQHVVEDSWRSGGFRNLHTIVLGACKNALEVDLGYLIITAARRLHEVRIQPSLTKDGVFSALKMAELEFPQFETLHLGYVDEFLLQSRMANADLVKYGLADVVENPGIITDIGMKAVNEVFSCIKYLAIYNCPHLHNPYNWISDHSRWTRLVDINLVRCHALKLDSFGQFIELLPSLEFISLDQMFREPPKGCARVGLSAGTGIGVSSALVSNQNSNNDNDNNAQNNNANIHDNNHHLPDDSDEENDFRQDLQPGEQQFAADALNEMEDMVQEDGEVVAESGSDTPAYSQAVIPVDVDEEQAGPSGLQRVVKPTPITVHDSESDDEEDSLELQEVWIPKNGARRYCEREEKTGDSVQSRELSVSGKGKTPLRKRYNSHQMGQSKQFPLEESSCEKGCQVTSEQIKADMKAARDIPEKKKNKDVYPNCSSTTASTVGNSSSHSTASQSPDFVRTVTSGGSSEPSPTEVDVSRQCVCSPGGSEDSEAMEEGDAESSVCPRCCCHRPQESQRRTSRCSDEERPSTSRACVVNGPDEVAKTKPRHAMKRKRTADKSTSTSDPVIEDDHVQVLVLKSKNLVGVTMTNCGITDLVLKDCPKMMFIHATRCRVLKHLKVENAPIVNRFDYAQCKKLNMDQVLDQILRMPPERNRIIYLRPMQQVDTLTLEQKLFSGPYPYHICIIHEFSNPPNVRNKVRIRNWMDTIANINQELIKYEFFPEATRSEEDLKKYPKYPWGREIYTLEGVVDGAPYSMISDFPWLRSLRAAEPNSFARYDFEDDEESTIYAPRRKGQLSADICMETIGEEISEMRQMKKGVFQRVVAIFIHYCDVNGEPVEDDYI</sequence>
<dbReference type="RefSeq" id="XP_020038500.2">
    <property type="nucleotide sequence ID" value="XM_020182911.2"/>
</dbReference>
<dbReference type="AlphaFoldDB" id="A0A8B7W8L6"/>
<dbReference type="GeneID" id="109698585"/>
<dbReference type="Pfam" id="PF00646">
    <property type="entry name" value="F-box"/>
    <property type="match status" value="1"/>
</dbReference>
<keyword evidence="1" id="KW-0833">Ubl conjugation pathway</keyword>
<proteinExistence type="predicted"/>
<dbReference type="GO" id="GO:0005737">
    <property type="term" value="C:cytoplasm"/>
    <property type="evidence" value="ECO:0007669"/>
    <property type="project" value="TreeGrafter"/>
</dbReference>
<dbReference type="OrthoDB" id="10036898at2759"/>
<dbReference type="GO" id="GO:0031146">
    <property type="term" value="P:SCF-dependent proteasomal ubiquitin-dependent protein catabolic process"/>
    <property type="evidence" value="ECO:0007669"/>
    <property type="project" value="InterPro"/>
</dbReference>
<dbReference type="Gene3D" id="1.20.1280.50">
    <property type="match status" value="1"/>
</dbReference>
<keyword evidence="2" id="KW-1185">Reference proteome</keyword>
<dbReference type="InterPro" id="IPR042354">
    <property type="entry name" value="FBX38"/>
</dbReference>
<dbReference type="CDD" id="cd22107">
    <property type="entry name" value="F-box_FBXO38"/>
    <property type="match status" value="1"/>
</dbReference>
<dbReference type="SUPFAM" id="SSF81383">
    <property type="entry name" value="F-box domain"/>
    <property type="match status" value="1"/>
</dbReference>
<organism evidence="3">
    <name type="scientific">Castor canadensis</name>
    <name type="common">American beaver</name>
    <dbReference type="NCBI Taxonomy" id="51338"/>
    <lineage>
        <taxon>Eukaryota</taxon>
        <taxon>Metazoa</taxon>
        <taxon>Chordata</taxon>
        <taxon>Craniata</taxon>
        <taxon>Vertebrata</taxon>
        <taxon>Euteleostomi</taxon>
        <taxon>Mammalia</taxon>
        <taxon>Eutheria</taxon>
        <taxon>Euarchontoglires</taxon>
        <taxon>Glires</taxon>
        <taxon>Rodentia</taxon>
        <taxon>Castorimorpha</taxon>
        <taxon>Castoridae</taxon>
        <taxon>Castor</taxon>
    </lineage>
</organism>
<dbReference type="GO" id="GO:0070936">
    <property type="term" value="P:protein K48-linked ubiquitination"/>
    <property type="evidence" value="ECO:0007669"/>
    <property type="project" value="TreeGrafter"/>
</dbReference>
<dbReference type="InterPro" id="IPR032675">
    <property type="entry name" value="LRR_dom_sf"/>
</dbReference>